<organism evidence="2 3">
    <name type="scientific">Rhamnella rubrinervis</name>
    <dbReference type="NCBI Taxonomy" id="2594499"/>
    <lineage>
        <taxon>Eukaryota</taxon>
        <taxon>Viridiplantae</taxon>
        <taxon>Streptophyta</taxon>
        <taxon>Embryophyta</taxon>
        <taxon>Tracheophyta</taxon>
        <taxon>Spermatophyta</taxon>
        <taxon>Magnoliopsida</taxon>
        <taxon>eudicotyledons</taxon>
        <taxon>Gunneridae</taxon>
        <taxon>Pentapetalae</taxon>
        <taxon>rosids</taxon>
        <taxon>fabids</taxon>
        <taxon>Rosales</taxon>
        <taxon>Rhamnaceae</taxon>
        <taxon>rhamnoid group</taxon>
        <taxon>Rhamneae</taxon>
        <taxon>Rhamnella</taxon>
    </lineage>
</organism>
<evidence type="ECO:0000256" key="1">
    <source>
        <dbReference type="SAM" id="MobiDB-lite"/>
    </source>
</evidence>
<keyword evidence="3" id="KW-1185">Reference proteome</keyword>
<gene>
    <name evidence="2" type="ORF">FNV43_RR19007</name>
</gene>
<sequence>MFTNELVYVGELIEDDNEGLTNALGLELLESICACMTRILFDLVIRENLFRLGSLVKKIIRKNEKSFQDTKKKLKGDLEDMDYEMSYARVKDKDYWVFNDDKDEDPETLSHYHNDEFHYDSSSEE</sequence>
<protein>
    <submittedName>
        <fullName evidence="2">Uncharacterized protein</fullName>
    </submittedName>
</protein>
<proteinExistence type="predicted"/>
<reference evidence="2" key="1">
    <citation type="submission" date="2020-03" db="EMBL/GenBank/DDBJ databases">
        <title>A high-quality chromosome-level genome assembly of a woody plant with both climbing and erect habits, Rhamnella rubrinervis.</title>
        <authorList>
            <person name="Lu Z."/>
            <person name="Yang Y."/>
            <person name="Zhu X."/>
            <person name="Sun Y."/>
        </authorList>
    </citation>
    <scope>NUCLEOTIDE SEQUENCE</scope>
    <source>
        <strain evidence="2">BYM</strain>
        <tissue evidence="2">Leaf</tissue>
    </source>
</reference>
<evidence type="ECO:0000313" key="2">
    <source>
        <dbReference type="EMBL" id="KAF3440721.1"/>
    </source>
</evidence>
<accession>A0A8K0E1S1</accession>
<comment type="caution">
    <text evidence="2">The sequence shown here is derived from an EMBL/GenBank/DDBJ whole genome shotgun (WGS) entry which is preliminary data.</text>
</comment>
<dbReference type="Proteomes" id="UP000796880">
    <property type="component" value="Unassembled WGS sequence"/>
</dbReference>
<name>A0A8K0E1S1_9ROSA</name>
<feature type="compositionally biased region" description="Basic and acidic residues" evidence="1">
    <location>
        <begin position="108"/>
        <end position="125"/>
    </location>
</feature>
<evidence type="ECO:0000313" key="3">
    <source>
        <dbReference type="Proteomes" id="UP000796880"/>
    </source>
</evidence>
<dbReference type="EMBL" id="VOIH02000008">
    <property type="protein sequence ID" value="KAF3440721.1"/>
    <property type="molecule type" value="Genomic_DNA"/>
</dbReference>
<feature type="region of interest" description="Disordered" evidence="1">
    <location>
        <begin position="103"/>
        <end position="125"/>
    </location>
</feature>
<dbReference type="AlphaFoldDB" id="A0A8K0E1S1"/>